<evidence type="ECO:0000256" key="3">
    <source>
        <dbReference type="ARBA" id="ARBA00022737"/>
    </source>
</evidence>
<dbReference type="OrthoDB" id="654211at2759"/>
<evidence type="ECO:0000259" key="8">
    <source>
        <dbReference type="Pfam" id="PF04082"/>
    </source>
</evidence>
<evidence type="ECO:0000313" key="9">
    <source>
        <dbReference type="EMBL" id="KAF9878256.1"/>
    </source>
</evidence>
<dbReference type="InterPro" id="IPR007219">
    <property type="entry name" value="XnlR_reg_dom"/>
</dbReference>
<evidence type="ECO:0000256" key="7">
    <source>
        <dbReference type="SAM" id="MobiDB-lite"/>
    </source>
</evidence>
<name>A0A9P6ICY3_9PEZI</name>
<dbReference type="GO" id="GO:0000978">
    <property type="term" value="F:RNA polymerase II cis-regulatory region sequence-specific DNA binding"/>
    <property type="evidence" value="ECO:0007669"/>
    <property type="project" value="InterPro"/>
</dbReference>
<dbReference type="Pfam" id="PF04082">
    <property type="entry name" value="Fungal_trans"/>
    <property type="match status" value="1"/>
</dbReference>
<keyword evidence="10" id="KW-1185">Reference proteome</keyword>
<keyword evidence="4" id="KW-0863">Zinc-finger</keyword>
<feature type="domain" description="Xylanolytic transcriptional activator regulatory" evidence="8">
    <location>
        <begin position="95"/>
        <end position="231"/>
    </location>
</feature>
<evidence type="ECO:0000256" key="2">
    <source>
        <dbReference type="ARBA" id="ARBA00022723"/>
    </source>
</evidence>
<dbReference type="PANTHER" id="PTHR40626:SF10">
    <property type="entry name" value="C2H2-TYPE DOMAIN-CONTAINING PROTEIN"/>
    <property type="match status" value="1"/>
</dbReference>
<evidence type="ECO:0000256" key="6">
    <source>
        <dbReference type="ARBA" id="ARBA00023242"/>
    </source>
</evidence>
<evidence type="ECO:0000256" key="4">
    <source>
        <dbReference type="ARBA" id="ARBA00022771"/>
    </source>
</evidence>
<dbReference type="GeneID" id="62160087"/>
<comment type="caution">
    <text evidence="9">The sequence shown here is derived from an EMBL/GenBank/DDBJ whole genome shotgun (WGS) entry which is preliminary data.</text>
</comment>
<feature type="region of interest" description="Disordered" evidence="7">
    <location>
        <begin position="53"/>
        <end position="88"/>
    </location>
</feature>
<reference evidence="9" key="2">
    <citation type="submission" date="2020-11" db="EMBL/GenBank/DDBJ databases">
        <title>Whole genome sequencing of Colletotrichum sp.</title>
        <authorList>
            <person name="Li H."/>
        </authorList>
    </citation>
    <scope>NUCLEOTIDE SEQUENCE</scope>
    <source>
        <strain evidence="9">CkLH20</strain>
    </source>
</reference>
<evidence type="ECO:0000256" key="1">
    <source>
        <dbReference type="ARBA" id="ARBA00004123"/>
    </source>
</evidence>
<sequence length="490" mass="54749">MPTAAPELIIAIVAVGAQYRFQREQGLQLCECARALISWRLAELDQPPKDDIHARNYDFTPQSGGGTVASSSNNPSPALGFLQNSPTGRPSVDATTQLLQAMIMIMALGTWNQPRDLKKSVHLGMQLAVLLRESGLTEPAVPSMNLTWEEWVILESQRRTKLVAYCFLNLHSIAYNWSPQILNDSIELNLPCGENIWRAEDAVTWATLRSQDLASDISFKQAYESLFEKQQRDQAGRRFSSFGTYIMAHAILQQVFYARQATPSFEGGKTASLPENALNVLEEALSRWQKNWESSEDSSIDPSSPSGPLSFNSTALFRLAYVRMHADLGAYRRLETFDPVRIAHSLSQVPHLARSVHVFRAVLQCIHSLSIPVRIGIEFVSRTHSWSIIHSLCNFECAAFLSQWLNCVATKTGDGQVALDGELRLAHLVQGVLRETSFGQEIDDEENLSRRCKRMAAAVAQVCSQTLRGAHVWQIMDVMATALERRADMF</sequence>
<dbReference type="EMBL" id="JAATWM020000011">
    <property type="protein sequence ID" value="KAF9878256.1"/>
    <property type="molecule type" value="Genomic_DNA"/>
</dbReference>
<dbReference type="GO" id="GO:0005634">
    <property type="term" value="C:nucleus"/>
    <property type="evidence" value="ECO:0007669"/>
    <property type="project" value="UniProtKB-SubCell"/>
</dbReference>
<evidence type="ECO:0000256" key="5">
    <source>
        <dbReference type="ARBA" id="ARBA00022833"/>
    </source>
</evidence>
<keyword evidence="6" id="KW-0539">Nucleus</keyword>
<dbReference type="CDD" id="cd12148">
    <property type="entry name" value="fungal_TF_MHR"/>
    <property type="match status" value="1"/>
</dbReference>
<reference evidence="9" key="1">
    <citation type="submission" date="2020-03" db="EMBL/GenBank/DDBJ databases">
        <authorList>
            <person name="He L."/>
        </authorList>
    </citation>
    <scope>NUCLEOTIDE SEQUENCE</scope>
    <source>
        <strain evidence="9">CkLH20</strain>
    </source>
</reference>
<accession>A0A9P6ICY3</accession>
<keyword evidence="3" id="KW-0677">Repeat</keyword>
<dbReference type="GO" id="GO:0000981">
    <property type="term" value="F:DNA-binding transcription factor activity, RNA polymerase II-specific"/>
    <property type="evidence" value="ECO:0007669"/>
    <property type="project" value="InterPro"/>
</dbReference>
<dbReference type="GO" id="GO:0000785">
    <property type="term" value="C:chromatin"/>
    <property type="evidence" value="ECO:0007669"/>
    <property type="project" value="TreeGrafter"/>
</dbReference>
<keyword evidence="2" id="KW-0479">Metal-binding</keyword>
<dbReference type="GO" id="GO:0006351">
    <property type="term" value="P:DNA-templated transcription"/>
    <property type="evidence" value="ECO:0007669"/>
    <property type="project" value="InterPro"/>
</dbReference>
<dbReference type="PANTHER" id="PTHR40626">
    <property type="entry name" value="MIP31509P"/>
    <property type="match status" value="1"/>
</dbReference>
<dbReference type="RefSeq" id="XP_038747717.1">
    <property type="nucleotide sequence ID" value="XM_038887013.1"/>
</dbReference>
<dbReference type="GO" id="GO:0008270">
    <property type="term" value="F:zinc ion binding"/>
    <property type="evidence" value="ECO:0007669"/>
    <property type="project" value="UniProtKB-KW"/>
</dbReference>
<comment type="subcellular location">
    <subcellularLocation>
        <location evidence="1">Nucleus</location>
    </subcellularLocation>
</comment>
<feature type="compositionally biased region" description="Polar residues" evidence="7">
    <location>
        <begin position="68"/>
        <end position="88"/>
    </location>
</feature>
<dbReference type="Proteomes" id="UP000781932">
    <property type="component" value="Unassembled WGS sequence"/>
</dbReference>
<dbReference type="AlphaFoldDB" id="A0A9P6ICY3"/>
<gene>
    <name evidence="9" type="ORF">CkaCkLH20_04294</name>
</gene>
<evidence type="ECO:0000313" key="10">
    <source>
        <dbReference type="Proteomes" id="UP000781932"/>
    </source>
</evidence>
<dbReference type="InterPro" id="IPR051059">
    <property type="entry name" value="VerF-like"/>
</dbReference>
<proteinExistence type="predicted"/>
<keyword evidence="5" id="KW-0862">Zinc</keyword>
<organism evidence="9 10">
    <name type="scientific">Colletotrichum karsti</name>
    <dbReference type="NCBI Taxonomy" id="1095194"/>
    <lineage>
        <taxon>Eukaryota</taxon>
        <taxon>Fungi</taxon>
        <taxon>Dikarya</taxon>
        <taxon>Ascomycota</taxon>
        <taxon>Pezizomycotina</taxon>
        <taxon>Sordariomycetes</taxon>
        <taxon>Hypocreomycetidae</taxon>
        <taxon>Glomerellales</taxon>
        <taxon>Glomerellaceae</taxon>
        <taxon>Colletotrichum</taxon>
        <taxon>Colletotrichum boninense species complex</taxon>
    </lineage>
</organism>
<protein>
    <recommendedName>
        <fullName evidence="8">Xylanolytic transcriptional activator regulatory domain-containing protein</fullName>
    </recommendedName>
</protein>